<proteinExistence type="predicted"/>
<evidence type="ECO:0000313" key="1">
    <source>
        <dbReference type="EMBL" id="MFC7393931.1"/>
    </source>
</evidence>
<gene>
    <name evidence="1" type="ORF">ACFQRG_13300</name>
</gene>
<dbReference type="EMBL" id="JBHTCO010000017">
    <property type="protein sequence ID" value="MFC7393931.1"/>
    <property type="molecule type" value="Genomic_DNA"/>
</dbReference>
<protein>
    <submittedName>
        <fullName evidence="1">SE1561 family protein</fullName>
    </submittedName>
</protein>
<evidence type="ECO:0000313" key="2">
    <source>
        <dbReference type="Proteomes" id="UP001596505"/>
    </source>
</evidence>
<reference evidence="2" key="1">
    <citation type="journal article" date="2019" name="Int. J. Syst. Evol. Microbiol.">
        <title>The Global Catalogue of Microorganisms (GCM) 10K type strain sequencing project: providing services to taxonomists for standard genome sequencing and annotation.</title>
        <authorList>
            <consortium name="The Broad Institute Genomics Platform"/>
            <consortium name="The Broad Institute Genome Sequencing Center for Infectious Disease"/>
            <person name="Wu L."/>
            <person name="Ma J."/>
        </authorList>
    </citation>
    <scope>NUCLEOTIDE SEQUENCE [LARGE SCALE GENOMIC DNA]</scope>
    <source>
        <strain evidence="2">CGMCC 1.16305</strain>
    </source>
</reference>
<dbReference type="RefSeq" id="WP_380966762.1">
    <property type="nucleotide sequence ID" value="NZ_JBHTCO010000017.1"/>
</dbReference>
<dbReference type="Proteomes" id="UP001596505">
    <property type="component" value="Unassembled WGS sequence"/>
</dbReference>
<comment type="caution">
    <text evidence="1">The sequence shown here is derived from an EMBL/GenBank/DDBJ whole genome shotgun (WGS) entry which is preliminary data.</text>
</comment>
<organism evidence="1 2">
    <name type="scientific">Scopulibacillus cellulosilyticus</name>
    <dbReference type="NCBI Taxonomy" id="2665665"/>
    <lineage>
        <taxon>Bacteria</taxon>
        <taxon>Bacillati</taxon>
        <taxon>Bacillota</taxon>
        <taxon>Bacilli</taxon>
        <taxon>Bacillales</taxon>
        <taxon>Sporolactobacillaceae</taxon>
        <taxon>Scopulibacillus</taxon>
    </lineage>
</organism>
<name>A0ABW2Q375_9BACL</name>
<dbReference type="NCBIfam" id="NF040878">
    <property type="entry name" value="SE1561_fam"/>
    <property type="match status" value="1"/>
</dbReference>
<dbReference type="InterPro" id="IPR047670">
    <property type="entry name" value="YfjT-like"/>
</dbReference>
<keyword evidence="2" id="KW-1185">Reference proteome</keyword>
<sequence length="61" mass="7130">MGRAAQTKEQQLIYLKLRTKLLAQVVETMDSETAEPSDLDNVLKMLNDLKIKVQRFHDDWI</sequence>
<accession>A0ABW2Q375</accession>